<gene>
    <name evidence="2" type="ORF">BU14_0084s0004</name>
</gene>
<name>A0A1X6PEE1_PORUM</name>
<keyword evidence="3" id="KW-1185">Reference proteome</keyword>
<dbReference type="AlphaFoldDB" id="A0A1X6PEE1"/>
<accession>A0A1X6PEE1</accession>
<dbReference type="Proteomes" id="UP000218209">
    <property type="component" value="Unassembled WGS sequence"/>
</dbReference>
<sequence>MPPPMRAAASAATLAATSVAARRATVGINMPSRAIAAALLAAGPAPLAHKVVLEAVRSDPSYGGLVTSATHFKKVLRAMTDAGRLRVIRDAGNVVRLDGAGGGVPLGGGEPVGPGGGGRLVHRPVKPVFKLQLTRKGEAIYRQYLGMEEGEKGGAVGLAAAAEDAKAEQEGDSGAVLRP</sequence>
<evidence type="ECO:0000313" key="3">
    <source>
        <dbReference type="Proteomes" id="UP000218209"/>
    </source>
</evidence>
<feature type="region of interest" description="Disordered" evidence="1">
    <location>
        <begin position="160"/>
        <end position="179"/>
    </location>
</feature>
<proteinExistence type="predicted"/>
<dbReference type="EMBL" id="KV918795">
    <property type="protein sequence ID" value="OSX79190.1"/>
    <property type="molecule type" value="Genomic_DNA"/>
</dbReference>
<evidence type="ECO:0000313" key="2">
    <source>
        <dbReference type="EMBL" id="OSX79190.1"/>
    </source>
</evidence>
<organism evidence="2 3">
    <name type="scientific">Porphyra umbilicalis</name>
    <name type="common">Purple laver</name>
    <name type="synonym">Red alga</name>
    <dbReference type="NCBI Taxonomy" id="2786"/>
    <lineage>
        <taxon>Eukaryota</taxon>
        <taxon>Rhodophyta</taxon>
        <taxon>Bangiophyceae</taxon>
        <taxon>Bangiales</taxon>
        <taxon>Bangiaceae</taxon>
        <taxon>Porphyra</taxon>
    </lineage>
</organism>
<protein>
    <submittedName>
        <fullName evidence="2">Uncharacterized protein</fullName>
    </submittedName>
</protein>
<reference evidence="2 3" key="1">
    <citation type="submission" date="2017-03" db="EMBL/GenBank/DDBJ databases">
        <title>WGS assembly of Porphyra umbilicalis.</title>
        <authorList>
            <person name="Brawley S.H."/>
            <person name="Blouin N.A."/>
            <person name="Ficko-Blean E."/>
            <person name="Wheeler G.L."/>
            <person name="Lohr M."/>
            <person name="Goodson H.V."/>
            <person name="Jenkins J.W."/>
            <person name="Blaby-Haas C.E."/>
            <person name="Helliwell K.E."/>
            <person name="Chan C."/>
            <person name="Marriage T."/>
            <person name="Bhattacharya D."/>
            <person name="Klein A.S."/>
            <person name="Badis Y."/>
            <person name="Brodie J."/>
            <person name="Cao Y."/>
            <person name="Collen J."/>
            <person name="Dittami S.M."/>
            <person name="Gachon C.M."/>
            <person name="Green B.R."/>
            <person name="Karpowicz S."/>
            <person name="Kim J.W."/>
            <person name="Kudahl U."/>
            <person name="Lin S."/>
            <person name="Michel G."/>
            <person name="Mittag M."/>
            <person name="Olson B.J."/>
            <person name="Pangilinan J."/>
            <person name="Peng Y."/>
            <person name="Qiu H."/>
            <person name="Shu S."/>
            <person name="Singer J.T."/>
            <person name="Smith A.G."/>
            <person name="Sprecher B.N."/>
            <person name="Wagner V."/>
            <person name="Wang W."/>
            <person name="Wang Z.-Y."/>
            <person name="Yan J."/>
            <person name="Yarish C."/>
            <person name="Zoeuner-Riek S."/>
            <person name="Zhuang Y."/>
            <person name="Zou Y."/>
            <person name="Lindquist E.A."/>
            <person name="Grimwood J."/>
            <person name="Barry K."/>
            <person name="Rokhsar D.S."/>
            <person name="Schmutz J."/>
            <person name="Stiller J.W."/>
            <person name="Grossman A.R."/>
            <person name="Prochnik S.E."/>
        </authorList>
    </citation>
    <scope>NUCLEOTIDE SEQUENCE [LARGE SCALE GENOMIC DNA]</scope>
    <source>
        <strain evidence="2">4086291</strain>
    </source>
</reference>
<evidence type="ECO:0000256" key="1">
    <source>
        <dbReference type="SAM" id="MobiDB-lite"/>
    </source>
</evidence>